<name>A0ABV7TBF8_9RHOB</name>
<dbReference type="EMBL" id="JBHRXI010000001">
    <property type="protein sequence ID" value="MFC3612215.1"/>
    <property type="molecule type" value="Genomic_DNA"/>
</dbReference>
<reference evidence="3" key="1">
    <citation type="journal article" date="2019" name="Int. J. Syst. Evol. Microbiol.">
        <title>The Global Catalogue of Microorganisms (GCM) 10K type strain sequencing project: providing services to taxonomists for standard genome sequencing and annotation.</title>
        <authorList>
            <consortium name="The Broad Institute Genomics Platform"/>
            <consortium name="The Broad Institute Genome Sequencing Center for Infectious Disease"/>
            <person name="Wu L."/>
            <person name="Ma J."/>
        </authorList>
    </citation>
    <scope>NUCLEOTIDE SEQUENCE [LARGE SCALE GENOMIC DNA]</scope>
    <source>
        <strain evidence="3">KCTC 42911</strain>
    </source>
</reference>
<dbReference type="SUPFAM" id="SSF159888">
    <property type="entry name" value="YdhG-like"/>
    <property type="match status" value="1"/>
</dbReference>
<keyword evidence="3" id="KW-1185">Reference proteome</keyword>
<sequence length="134" mass="15053">MAIEVLSGHVQSDGVAAAFASIPEESRAGLLKLRALILDTAQRLEQPVEETLRWGQPSYIAPKGSALRIWTHKAARFALFVHCQTRLMEEHRTAFPGMDRIDGNRAILFDTTDEIDPDRHGMLIARALTYKQTR</sequence>
<dbReference type="Pfam" id="PF08818">
    <property type="entry name" value="DUF1801"/>
    <property type="match status" value="1"/>
</dbReference>
<feature type="domain" description="YdhG-like" evidence="1">
    <location>
        <begin position="27"/>
        <end position="127"/>
    </location>
</feature>
<protein>
    <submittedName>
        <fullName evidence="2">DUF1801 domain-containing protein</fullName>
    </submittedName>
</protein>
<comment type="caution">
    <text evidence="2">The sequence shown here is derived from an EMBL/GenBank/DDBJ whole genome shotgun (WGS) entry which is preliminary data.</text>
</comment>
<organism evidence="2 3">
    <name type="scientific">Lutimaribacter marinistellae</name>
    <dbReference type="NCBI Taxonomy" id="1820329"/>
    <lineage>
        <taxon>Bacteria</taxon>
        <taxon>Pseudomonadati</taxon>
        <taxon>Pseudomonadota</taxon>
        <taxon>Alphaproteobacteria</taxon>
        <taxon>Rhodobacterales</taxon>
        <taxon>Roseobacteraceae</taxon>
        <taxon>Lutimaribacter</taxon>
    </lineage>
</organism>
<dbReference type="InterPro" id="IPR014922">
    <property type="entry name" value="YdhG-like"/>
</dbReference>
<proteinExistence type="predicted"/>
<evidence type="ECO:0000313" key="2">
    <source>
        <dbReference type="EMBL" id="MFC3612215.1"/>
    </source>
</evidence>
<evidence type="ECO:0000259" key="1">
    <source>
        <dbReference type="Pfam" id="PF08818"/>
    </source>
</evidence>
<evidence type="ECO:0000313" key="3">
    <source>
        <dbReference type="Proteomes" id="UP001595629"/>
    </source>
</evidence>
<accession>A0ABV7TBF8</accession>
<dbReference type="RefSeq" id="WP_386733406.1">
    <property type="nucleotide sequence ID" value="NZ_JBHRXI010000001.1"/>
</dbReference>
<dbReference type="Proteomes" id="UP001595629">
    <property type="component" value="Unassembled WGS sequence"/>
</dbReference>
<gene>
    <name evidence="2" type="ORF">ACFORG_00460</name>
</gene>